<dbReference type="AlphaFoldDB" id="A0A5C6W645"/>
<sequence>MKYTLKISPTSNKEIFLHANTLSNLAINECNMNLTIGANKQIVKVDVHDDEESVIILSEDVFNHFSIPTNLDYELTVNQNELIIGPVIGLLVRGKTSEMTMERIRIYKNYMYGYKQINGLILLFTSDGIDEEKRIITGFAYDPIQNVWEKGTFPFPAAVFIRKTLKTSMRNQLERLIGSNYFNSHVFNKWEMWEWFSSNDSLKGFFAETVLANDFPALEKLVNNHSSIYIKPASGMQGSGIYLLSKTEEGYTLKYRFKNENISTLFDDWYSIQEYLQTELKIERYIAQQGISLIKENGRLMDLRVIVTKDHNGKWSVPGIVTKLGEENSIVSNISSGGSAEQVWETLQRIYKDSPKDAFRKYIELENLAIQCCKYLENKGLHLAYIGIDIGMDEHKNLWVIEINNRSPDMTIALDAKDEQLYYKIKTAPLKYAKWLSGFRSVV</sequence>
<proteinExistence type="predicted"/>
<protein>
    <submittedName>
        <fullName evidence="1">YheC/YheD family protein</fullName>
    </submittedName>
</protein>
<dbReference type="RefSeq" id="WP_146945665.1">
    <property type="nucleotide sequence ID" value="NZ_VOQF01000001.1"/>
</dbReference>
<gene>
    <name evidence="1" type="ORF">FS935_00965</name>
</gene>
<keyword evidence="2" id="KW-1185">Reference proteome</keyword>
<reference evidence="1 2" key="1">
    <citation type="journal article" date="2005" name="Int. J. Syst. Evol. Microbiol.">
        <title>Bacillus litoralis sp. nov., isolated from a tidal flat of the Yellow Sea in Korea.</title>
        <authorList>
            <person name="Yoon J.H."/>
            <person name="Oh T.K."/>
        </authorList>
    </citation>
    <scope>NUCLEOTIDE SEQUENCE [LARGE SCALE GENOMIC DNA]</scope>
    <source>
        <strain evidence="1 2">SW-211</strain>
    </source>
</reference>
<dbReference type="InterPro" id="IPR026838">
    <property type="entry name" value="YheC/D"/>
</dbReference>
<dbReference type="GO" id="GO:0005737">
    <property type="term" value="C:cytoplasm"/>
    <property type="evidence" value="ECO:0007669"/>
    <property type="project" value="TreeGrafter"/>
</dbReference>
<dbReference type="SUPFAM" id="SSF56059">
    <property type="entry name" value="Glutathione synthetase ATP-binding domain-like"/>
    <property type="match status" value="1"/>
</dbReference>
<dbReference type="Pfam" id="PF14398">
    <property type="entry name" value="ATPgrasp_YheCD"/>
    <property type="match status" value="1"/>
</dbReference>
<comment type="caution">
    <text evidence="1">The sequence shown here is derived from an EMBL/GenBank/DDBJ whole genome shotgun (WGS) entry which is preliminary data.</text>
</comment>
<evidence type="ECO:0000313" key="1">
    <source>
        <dbReference type="EMBL" id="TXC92803.1"/>
    </source>
</evidence>
<dbReference type="Proteomes" id="UP000321363">
    <property type="component" value="Unassembled WGS sequence"/>
</dbReference>
<accession>A0A5C6W645</accession>
<evidence type="ECO:0000313" key="2">
    <source>
        <dbReference type="Proteomes" id="UP000321363"/>
    </source>
</evidence>
<dbReference type="Gene3D" id="3.30.470.20">
    <property type="entry name" value="ATP-grasp fold, B domain"/>
    <property type="match status" value="1"/>
</dbReference>
<dbReference type="PANTHER" id="PTHR21621:SF0">
    <property type="entry name" value="BETA-CITRYLGLUTAMATE SYNTHASE B-RELATED"/>
    <property type="match status" value="1"/>
</dbReference>
<organism evidence="1 2">
    <name type="scientific">Metabacillus litoralis</name>
    <dbReference type="NCBI Taxonomy" id="152268"/>
    <lineage>
        <taxon>Bacteria</taxon>
        <taxon>Bacillati</taxon>
        <taxon>Bacillota</taxon>
        <taxon>Bacilli</taxon>
        <taxon>Bacillales</taxon>
        <taxon>Bacillaceae</taxon>
        <taxon>Metabacillus</taxon>
    </lineage>
</organism>
<dbReference type="EMBL" id="VOQF01000001">
    <property type="protein sequence ID" value="TXC92803.1"/>
    <property type="molecule type" value="Genomic_DNA"/>
</dbReference>
<name>A0A5C6W645_9BACI</name>
<dbReference type="PANTHER" id="PTHR21621">
    <property type="entry name" value="RIBOSOMAL PROTEIN S6 MODIFICATION PROTEIN"/>
    <property type="match status" value="1"/>
</dbReference>
<dbReference type="OrthoDB" id="7869153at2"/>
<dbReference type="GO" id="GO:0016879">
    <property type="term" value="F:ligase activity, forming carbon-nitrogen bonds"/>
    <property type="evidence" value="ECO:0007669"/>
    <property type="project" value="TreeGrafter"/>
</dbReference>